<gene>
    <name evidence="2" type="ORF">MIND_00667700</name>
</gene>
<evidence type="ECO:0000313" key="2">
    <source>
        <dbReference type="EMBL" id="KAF7301039.1"/>
    </source>
</evidence>
<comment type="caution">
    <text evidence="2">The sequence shown here is derived from an EMBL/GenBank/DDBJ whole genome shotgun (WGS) entry which is preliminary data.</text>
</comment>
<accession>A0A8H6SKJ4</accession>
<dbReference type="AlphaFoldDB" id="A0A8H6SKJ4"/>
<dbReference type="SUPFAM" id="SSF51735">
    <property type="entry name" value="NAD(P)-binding Rossmann-fold domains"/>
    <property type="match status" value="1"/>
</dbReference>
<keyword evidence="1" id="KW-0560">Oxidoreductase</keyword>
<dbReference type="OrthoDB" id="191139at2759"/>
<keyword evidence="3" id="KW-1185">Reference proteome</keyword>
<proteinExistence type="predicted"/>
<dbReference type="PRINTS" id="PR00081">
    <property type="entry name" value="GDHRDH"/>
</dbReference>
<dbReference type="Pfam" id="PF00106">
    <property type="entry name" value="adh_short"/>
    <property type="match status" value="1"/>
</dbReference>
<evidence type="ECO:0000313" key="3">
    <source>
        <dbReference type="Proteomes" id="UP000636479"/>
    </source>
</evidence>
<dbReference type="InterPro" id="IPR036291">
    <property type="entry name" value="NAD(P)-bd_dom_sf"/>
</dbReference>
<dbReference type="GeneID" id="59345911"/>
<dbReference type="Proteomes" id="UP000636479">
    <property type="component" value="Unassembled WGS sequence"/>
</dbReference>
<dbReference type="InterPro" id="IPR002347">
    <property type="entry name" value="SDR_fam"/>
</dbReference>
<sequence length="313" mass="34089">MSISEDDLLDLHGKVALVTGGNTGIGYATIQMLARKGAKVYMAARDEGRAIEAIKKLEAENINDGSVHWLKLDLSDPRLTVGAAKELMEKEERLDIIVNNAARALPGPYQLNKDGLLDIMVTNHISHFALTQTLLPLLEETSKRDGADVRIVNVSSSAHGMVQPSSFTSLDTFNKDYGISVTNSLRTYGNSKLANVLYMKELQRRLKEKSIAITCISAHPGAIRTIGSDGFSELIPIIGGLLKRFYFKPPRMGAMTVAFAAAGAKVAEERSKYEGAYLVPIAKLATPSPSAQDQRLQRELFEATEKIIADLSS</sequence>
<dbReference type="Gene3D" id="3.40.50.720">
    <property type="entry name" value="NAD(P)-binding Rossmann-like Domain"/>
    <property type="match status" value="1"/>
</dbReference>
<evidence type="ECO:0000256" key="1">
    <source>
        <dbReference type="ARBA" id="ARBA00023002"/>
    </source>
</evidence>
<name>A0A8H6SKJ4_9AGAR</name>
<dbReference type="PANTHER" id="PTHR43157">
    <property type="entry name" value="PHOSPHATIDYLINOSITOL-GLYCAN BIOSYNTHESIS CLASS F PROTEIN-RELATED"/>
    <property type="match status" value="1"/>
</dbReference>
<dbReference type="GO" id="GO:0016491">
    <property type="term" value="F:oxidoreductase activity"/>
    <property type="evidence" value="ECO:0007669"/>
    <property type="project" value="UniProtKB-KW"/>
</dbReference>
<protein>
    <submittedName>
        <fullName evidence="2">NAD-binding protein</fullName>
    </submittedName>
</protein>
<organism evidence="2 3">
    <name type="scientific">Mycena indigotica</name>
    <dbReference type="NCBI Taxonomy" id="2126181"/>
    <lineage>
        <taxon>Eukaryota</taxon>
        <taxon>Fungi</taxon>
        <taxon>Dikarya</taxon>
        <taxon>Basidiomycota</taxon>
        <taxon>Agaricomycotina</taxon>
        <taxon>Agaricomycetes</taxon>
        <taxon>Agaricomycetidae</taxon>
        <taxon>Agaricales</taxon>
        <taxon>Marasmiineae</taxon>
        <taxon>Mycenaceae</taxon>
        <taxon>Mycena</taxon>
    </lineage>
</organism>
<dbReference type="RefSeq" id="XP_037219039.1">
    <property type="nucleotide sequence ID" value="XM_037363395.1"/>
</dbReference>
<dbReference type="EMBL" id="JACAZF010000006">
    <property type="protein sequence ID" value="KAF7301039.1"/>
    <property type="molecule type" value="Genomic_DNA"/>
</dbReference>
<dbReference type="PANTHER" id="PTHR43157:SF31">
    <property type="entry name" value="PHOSPHATIDYLINOSITOL-GLYCAN BIOSYNTHESIS CLASS F PROTEIN"/>
    <property type="match status" value="1"/>
</dbReference>
<reference evidence="2" key="1">
    <citation type="submission" date="2020-05" db="EMBL/GenBank/DDBJ databases">
        <title>Mycena genomes resolve the evolution of fungal bioluminescence.</title>
        <authorList>
            <person name="Tsai I.J."/>
        </authorList>
    </citation>
    <scope>NUCLEOTIDE SEQUENCE</scope>
    <source>
        <strain evidence="2">171206Taipei</strain>
    </source>
</reference>